<feature type="region of interest" description="Disordered" evidence="1">
    <location>
        <begin position="25"/>
        <end position="67"/>
    </location>
</feature>
<protein>
    <submittedName>
        <fullName evidence="2">Uncharacterized protein</fullName>
    </submittedName>
</protein>
<evidence type="ECO:0000313" key="3">
    <source>
        <dbReference type="Proteomes" id="UP000252139"/>
    </source>
</evidence>
<reference evidence="2 3" key="1">
    <citation type="journal article" date="2018" name="G3 (Bethesda)">
        <title>Phylogenetic and Phylogenomic Definition of Rhizopus Species.</title>
        <authorList>
            <person name="Gryganskyi A.P."/>
            <person name="Golan J."/>
            <person name="Dolatabadi S."/>
            <person name="Mondo S."/>
            <person name="Robb S."/>
            <person name="Idnurm A."/>
            <person name="Muszewska A."/>
            <person name="Steczkiewicz K."/>
            <person name="Masonjones S."/>
            <person name="Liao H.L."/>
            <person name="Gajdeczka M.T."/>
            <person name="Anike F."/>
            <person name="Vuek A."/>
            <person name="Anishchenko I.M."/>
            <person name="Voigt K."/>
            <person name="de Hoog G.S."/>
            <person name="Smith M.E."/>
            <person name="Heitman J."/>
            <person name="Vilgalys R."/>
            <person name="Stajich J.E."/>
        </authorList>
    </citation>
    <scope>NUCLEOTIDE SEQUENCE [LARGE SCALE GENOMIC DNA]</scope>
    <source>
        <strain evidence="2 3">CBS 357.93</strain>
    </source>
</reference>
<comment type="caution">
    <text evidence="2">The sequence shown here is derived from an EMBL/GenBank/DDBJ whole genome shotgun (WGS) entry which is preliminary data.</text>
</comment>
<evidence type="ECO:0000256" key="1">
    <source>
        <dbReference type="SAM" id="MobiDB-lite"/>
    </source>
</evidence>
<name>A0A367ISL9_RHIAZ</name>
<accession>A0A367ISL9</accession>
<dbReference type="OrthoDB" id="2289843at2759"/>
<proteinExistence type="predicted"/>
<dbReference type="STRING" id="86630.A0A367ISL9"/>
<gene>
    <name evidence="2" type="ORF">CU097_002769</name>
</gene>
<keyword evidence="3" id="KW-1185">Reference proteome</keyword>
<organism evidence="2 3">
    <name type="scientific">Rhizopus azygosporus</name>
    <name type="common">Rhizopus microsporus var. azygosporus</name>
    <dbReference type="NCBI Taxonomy" id="86630"/>
    <lineage>
        <taxon>Eukaryota</taxon>
        <taxon>Fungi</taxon>
        <taxon>Fungi incertae sedis</taxon>
        <taxon>Mucoromycota</taxon>
        <taxon>Mucoromycotina</taxon>
        <taxon>Mucoromycetes</taxon>
        <taxon>Mucorales</taxon>
        <taxon>Mucorineae</taxon>
        <taxon>Rhizopodaceae</taxon>
        <taxon>Rhizopus</taxon>
    </lineage>
</organism>
<evidence type="ECO:0000313" key="2">
    <source>
        <dbReference type="EMBL" id="RCH80652.1"/>
    </source>
</evidence>
<dbReference type="EMBL" id="PJQL01003802">
    <property type="protein sequence ID" value="RCH80652.1"/>
    <property type="molecule type" value="Genomic_DNA"/>
</dbReference>
<feature type="compositionally biased region" description="Polar residues" evidence="1">
    <location>
        <begin position="44"/>
        <end position="63"/>
    </location>
</feature>
<sequence>MEITNKMASADSKQMGPMHHRRFCSPSNSSGRISADLAKAGPLPSTSLEINSKSTSHVQSPESTGHHTYDTVLEDSILIPNDSNTDERASLDHTNQQEMEPDRLEIIKTFNTQDGIDELTNRFLQQSHCKETHQLYNRGWSLWTSWCKKQQSATNNLQYEPKNILKFLVQRSIIHINT</sequence>
<dbReference type="AlphaFoldDB" id="A0A367ISL9"/>
<dbReference type="Proteomes" id="UP000252139">
    <property type="component" value="Unassembled WGS sequence"/>
</dbReference>